<keyword evidence="7" id="KW-0449">Lipoprotein</keyword>
<dbReference type="GO" id="GO:0071555">
    <property type="term" value="P:cell wall organization"/>
    <property type="evidence" value="ECO:0007669"/>
    <property type="project" value="UniProtKB-KW"/>
</dbReference>
<dbReference type="PANTHER" id="PTHR34183">
    <property type="entry name" value="ENDOLYTIC PEPTIDOGLYCAN TRANSGLYCOSYLASE RLPA"/>
    <property type="match status" value="1"/>
</dbReference>
<gene>
    <name evidence="3" type="primary">rlpA</name>
    <name evidence="7" type="ORF">GA0074704_0682</name>
</gene>
<dbReference type="NCBIfam" id="TIGR00413">
    <property type="entry name" value="rlpA"/>
    <property type="match status" value="1"/>
</dbReference>
<dbReference type="GO" id="GO:0008932">
    <property type="term" value="F:lytic endotransglycosylase activity"/>
    <property type="evidence" value="ECO:0007669"/>
    <property type="project" value="UniProtKB-UniRule"/>
</dbReference>
<evidence type="ECO:0000313" key="7">
    <source>
        <dbReference type="EMBL" id="SCG38468.1"/>
    </source>
</evidence>
<comment type="function">
    <text evidence="3">Lytic transglycosylase with a strong preference for naked glycan strands that lack stem peptides.</text>
</comment>
<dbReference type="SUPFAM" id="SSF50685">
    <property type="entry name" value="Barwin-like endoglucanases"/>
    <property type="match status" value="1"/>
</dbReference>
<evidence type="ECO:0000256" key="1">
    <source>
        <dbReference type="ARBA" id="ARBA00023239"/>
    </source>
</evidence>
<dbReference type="PANTHER" id="PTHR34183:SF8">
    <property type="entry name" value="ENDOLYTIC PEPTIDOGLYCAN TRANSGLYCOSYLASE RLPA-RELATED"/>
    <property type="match status" value="1"/>
</dbReference>
<reference evidence="7 8" key="1">
    <citation type="submission" date="2016-06" db="EMBL/GenBank/DDBJ databases">
        <authorList>
            <person name="Kjaerup R.B."/>
            <person name="Dalgaard T.S."/>
            <person name="Juul-Madsen H.R."/>
        </authorList>
    </citation>
    <scope>NUCLEOTIDE SEQUENCE [LARGE SCALE GENOMIC DNA]</scope>
    <source>
        <strain evidence="7 8">DSM 45097</strain>
    </source>
</reference>
<evidence type="ECO:0000256" key="3">
    <source>
        <dbReference type="HAMAP-Rule" id="MF_02071"/>
    </source>
</evidence>
<keyword evidence="1 3" id="KW-0456">Lyase</keyword>
<evidence type="ECO:0000313" key="8">
    <source>
        <dbReference type="Proteomes" id="UP000198210"/>
    </source>
</evidence>
<dbReference type="EMBL" id="LT607751">
    <property type="protein sequence ID" value="SCG38468.1"/>
    <property type="molecule type" value="Genomic_DNA"/>
</dbReference>
<dbReference type="AlphaFoldDB" id="A0A1C5GXJ3"/>
<feature type="region of interest" description="Disordered" evidence="5">
    <location>
        <begin position="95"/>
        <end position="175"/>
    </location>
</feature>
<comment type="similarity">
    <text evidence="3 4">Belongs to the RlpA family.</text>
</comment>
<evidence type="ECO:0000256" key="2">
    <source>
        <dbReference type="ARBA" id="ARBA00023316"/>
    </source>
</evidence>
<dbReference type="InterPro" id="IPR034718">
    <property type="entry name" value="RlpA"/>
</dbReference>
<sequence length="265" mass="27059">MIGYTYHCNSGHTTMITLTSEVLLSLRSDPICSIDGRTTPVAGRHTRTRFFSSPAGIAATAAVGVAIAVGGTVGAVQLTAGEAAPPVVVDTVVPSTVPPSSSPSATSSPSPTASASPSPTRTVTASPKATRSAQAASRGRERTAAPKPTATRTASPKPTATKRTAAPTSTVVDSGTCGASFYDEGQMTANGETFDPSALTAAHKTLPFNTKVRVTNPANGKSVVVRINDRGPYIDGRCIDLSRAAFEAIASVDLGELTVRYEVLG</sequence>
<dbReference type="InterPro" id="IPR009009">
    <property type="entry name" value="RlpA-like_DPBB"/>
</dbReference>
<evidence type="ECO:0000256" key="5">
    <source>
        <dbReference type="SAM" id="MobiDB-lite"/>
    </source>
</evidence>
<evidence type="ECO:0000256" key="4">
    <source>
        <dbReference type="RuleBase" id="RU003495"/>
    </source>
</evidence>
<organism evidence="7 8">
    <name type="scientific">Micromonospora siamensis</name>
    <dbReference type="NCBI Taxonomy" id="299152"/>
    <lineage>
        <taxon>Bacteria</taxon>
        <taxon>Bacillati</taxon>
        <taxon>Actinomycetota</taxon>
        <taxon>Actinomycetes</taxon>
        <taxon>Micromonosporales</taxon>
        <taxon>Micromonosporaceae</taxon>
        <taxon>Micromonospora</taxon>
    </lineage>
</organism>
<keyword evidence="8" id="KW-1185">Reference proteome</keyword>
<dbReference type="CDD" id="cd22268">
    <property type="entry name" value="DPBB_RlpA-like"/>
    <property type="match status" value="1"/>
</dbReference>
<proteinExistence type="inferred from homology"/>
<name>A0A1C5GXJ3_9ACTN</name>
<protein>
    <recommendedName>
        <fullName evidence="3">Probable endolytic peptidoglycan transglycosylase RlpA</fullName>
        <ecNumber evidence="3">4.2.2.-</ecNumber>
    </recommendedName>
</protein>
<dbReference type="GO" id="GO:0000270">
    <property type="term" value="P:peptidoglycan metabolic process"/>
    <property type="evidence" value="ECO:0007669"/>
    <property type="project" value="UniProtKB-UniRule"/>
</dbReference>
<feature type="compositionally biased region" description="Low complexity" evidence="5">
    <location>
        <begin position="102"/>
        <end position="127"/>
    </location>
</feature>
<dbReference type="Gene3D" id="2.40.40.10">
    <property type="entry name" value="RlpA-like domain"/>
    <property type="match status" value="1"/>
</dbReference>
<dbReference type="Pfam" id="PF03330">
    <property type="entry name" value="DPBB_1"/>
    <property type="match status" value="1"/>
</dbReference>
<evidence type="ECO:0000259" key="6">
    <source>
        <dbReference type="Pfam" id="PF03330"/>
    </source>
</evidence>
<feature type="domain" description="RlpA-like protein double-psi beta-barrel" evidence="6">
    <location>
        <begin position="178"/>
        <end position="261"/>
    </location>
</feature>
<keyword evidence="2 3" id="KW-0961">Cell wall biogenesis/degradation</keyword>
<dbReference type="HAMAP" id="MF_02071">
    <property type="entry name" value="RlpA"/>
    <property type="match status" value="1"/>
</dbReference>
<dbReference type="InterPro" id="IPR012997">
    <property type="entry name" value="RplA"/>
</dbReference>
<accession>A0A1C5GXJ3</accession>
<feature type="compositionally biased region" description="Low complexity" evidence="5">
    <location>
        <begin position="145"/>
        <end position="170"/>
    </location>
</feature>
<dbReference type="EC" id="4.2.2.-" evidence="3"/>
<dbReference type="Proteomes" id="UP000198210">
    <property type="component" value="Chromosome I"/>
</dbReference>
<dbReference type="InterPro" id="IPR036908">
    <property type="entry name" value="RlpA-like_sf"/>
</dbReference>